<proteinExistence type="predicted"/>
<dbReference type="RefSeq" id="WP_097279685.1">
    <property type="nucleotide sequence ID" value="NZ_OCNJ01000005.1"/>
</dbReference>
<sequence length="142" mass="15818">MTNSTIDALMLDYAWTVHDFQHLAHSLSLLVTAIGADTFEERNFYGDVELLTMGMAPETARHAAVLKGLTGEDKAALLRLKNDRDRLINTFFIEHRIDRPNAAEVADRARAQLAEIRAAAKHGRTVLDRAYALVAEVGEEED</sequence>
<dbReference type="EMBL" id="OCNJ01000005">
    <property type="protein sequence ID" value="SOD96424.1"/>
    <property type="molecule type" value="Genomic_DNA"/>
</dbReference>
<gene>
    <name evidence="1" type="ORF">SAMN05421508_105318</name>
</gene>
<evidence type="ECO:0000313" key="2">
    <source>
        <dbReference type="Proteomes" id="UP000219621"/>
    </source>
</evidence>
<reference evidence="1 2" key="1">
    <citation type="submission" date="2017-09" db="EMBL/GenBank/DDBJ databases">
        <authorList>
            <person name="Ehlers B."/>
            <person name="Leendertz F.H."/>
        </authorList>
    </citation>
    <scope>NUCLEOTIDE SEQUENCE [LARGE SCALE GENOMIC DNA]</scope>
    <source>
        <strain evidence="1 2">USBA 140</strain>
    </source>
</reference>
<keyword evidence="2" id="KW-1185">Reference proteome</keyword>
<organism evidence="1 2">
    <name type="scientific">Caenispirillum bisanense</name>
    <dbReference type="NCBI Taxonomy" id="414052"/>
    <lineage>
        <taxon>Bacteria</taxon>
        <taxon>Pseudomonadati</taxon>
        <taxon>Pseudomonadota</taxon>
        <taxon>Alphaproteobacteria</taxon>
        <taxon>Rhodospirillales</taxon>
        <taxon>Novispirillaceae</taxon>
        <taxon>Caenispirillum</taxon>
    </lineage>
</organism>
<evidence type="ECO:0000313" key="1">
    <source>
        <dbReference type="EMBL" id="SOD96424.1"/>
    </source>
</evidence>
<dbReference type="AlphaFoldDB" id="A0A286GN60"/>
<accession>A0A286GN60</accession>
<dbReference type="Proteomes" id="UP000219621">
    <property type="component" value="Unassembled WGS sequence"/>
</dbReference>
<dbReference type="OrthoDB" id="7360228at2"/>
<protein>
    <submittedName>
        <fullName evidence="1">Uncharacterized protein</fullName>
    </submittedName>
</protein>
<name>A0A286GN60_9PROT</name>